<name>A0AAP2G1X0_9BACT</name>
<feature type="transmembrane region" description="Helical" evidence="1">
    <location>
        <begin position="6"/>
        <end position="35"/>
    </location>
</feature>
<evidence type="ECO:0000313" key="2">
    <source>
        <dbReference type="EMBL" id="MBS9524857.1"/>
    </source>
</evidence>
<dbReference type="Proteomes" id="UP001319104">
    <property type="component" value="Unassembled WGS sequence"/>
</dbReference>
<feature type="transmembrane region" description="Helical" evidence="1">
    <location>
        <begin position="42"/>
        <end position="65"/>
    </location>
</feature>
<keyword evidence="1" id="KW-1133">Transmembrane helix</keyword>
<protein>
    <submittedName>
        <fullName evidence="2">Uncharacterized protein</fullName>
    </submittedName>
</protein>
<evidence type="ECO:0000256" key="1">
    <source>
        <dbReference type="SAM" id="Phobius"/>
    </source>
</evidence>
<sequence length="122" mass="13064">MKFLLLFVFSVVLALILGPFLPFYGLMIAIALMAALVGGKRIVAFAASGLGVGLVWIAVPMWVTLQTESELPAKIGQIMGLENPIILVLATGLLGFLIAGFSALTGNSFRKIFEQTGSPYYR</sequence>
<dbReference type="RefSeq" id="WP_213945724.1">
    <property type="nucleotide sequence ID" value="NZ_JAHBGI010000007.1"/>
</dbReference>
<evidence type="ECO:0000313" key="3">
    <source>
        <dbReference type="Proteomes" id="UP001319104"/>
    </source>
</evidence>
<proteinExistence type="predicted"/>
<keyword evidence="3" id="KW-1185">Reference proteome</keyword>
<accession>A0AAP2G1X0</accession>
<organism evidence="2 3">
    <name type="scientific">Litoribacter ruber</name>
    <dbReference type="NCBI Taxonomy" id="702568"/>
    <lineage>
        <taxon>Bacteria</taxon>
        <taxon>Pseudomonadati</taxon>
        <taxon>Bacteroidota</taxon>
        <taxon>Cytophagia</taxon>
        <taxon>Cytophagales</taxon>
        <taxon>Cyclobacteriaceae</taxon>
        <taxon>Litoribacter</taxon>
    </lineage>
</organism>
<comment type="caution">
    <text evidence="2">The sequence shown here is derived from an EMBL/GenBank/DDBJ whole genome shotgun (WGS) entry which is preliminary data.</text>
</comment>
<dbReference type="EMBL" id="JAHCMY010000007">
    <property type="protein sequence ID" value="MBS9524857.1"/>
    <property type="molecule type" value="Genomic_DNA"/>
</dbReference>
<reference evidence="2 3" key="1">
    <citation type="submission" date="2021-05" db="EMBL/GenBank/DDBJ databases">
        <authorList>
            <person name="Zhang Z.D."/>
            <person name="Osman G."/>
        </authorList>
    </citation>
    <scope>NUCLEOTIDE SEQUENCE [LARGE SCALE GENOMIC DNA]</scope>
    <source>
        <strain evidence="2 3">KCTC 32217</strain>
    </source>
</reference>
<gene>
    <name evidence="2" type="ORF">KI659_12635</name>
</gene>
<dbReference type="AlphaFoldDB" id="A0AAP2G1X0"/>
<feature type="transmembrane region" description="Helical" evidence="1">
    <location>
        <begin position="85"/>
        <end position="104"/>
    </location>
</feature>
<keyword evidence="1" id="KW-0812">Transmembrane</keyword>
<keyword evidence="1" id="KW-0472">Membrane</keyword>